<dbReference type="STRING" id="1225564.AA309_11175"/>
<evidence type="ECO:0000313" key="2">
    <source>
        <dbReference type="Proteomes" id="UP000035489"/>
    </source>
</evidence>
<organism evidence="1 2">
    <name type="scientific">Microvirga vignae</name>
    <dbReference type="NCBI Taxonomy" id="1225564"/>
    <lineage>
        <taxon>Bacteria</taxon>
        <taxon>Pseudomonadati</taxon>
        <taxon>Pseudomonadota</taxon>
        <taxon>Alphaproteobacteria</taxon>
        <taxon>Hyphomicrobiales</taxon>
        <taxon>Methylobacteriaceae</taxon>
        <taxon>Microvirga</taxon>
    </lineage>
</organism>
<dbReference type="Proteomes" id="UP000035489">
    <property type="component" value="Unassembled WGS sequence"/>
</dbReference>
<evidence type="ECO:0000313" key="1">
    <source>
        <dbReference type="EMBL" id="KLK93111.1"/>
    </source>
</evidence>
<name>A0A0H1RDY8_9HYPH</name>
<comment type="caution">
    <text evidence="1">The sequence shown here is derived from an EMBL/GenBank/DDBJ whole genome shotgun (WGS) entry which is preliminary data.</text>
</comment>
<dbReference type="EMBL" id="LCYG01000023">
    <property type="protein sequence ID" value="KLK93111.1"/>
    <property type="molecule type" value="Genomic_DNA"/>
</dbReference>
<dbReference type="RefSeq" id="WP_047189085.1">
    <property type="nucleotide sequence ID" value="NZ_LCYG01000023.1"/>
</dbReference>
<keyword evidence="2" id="KW-1185">Reference proteome</keyword>
<dbReference type="AlphaFoldDB" id="A0A0H1RDY8"/>
<proteinExistence type="predicted"/>
<dbReference type="PATRIC" id="fig|1225564.3.peg.2908"/>
<reference evidence="1 2" key="1">
    <citation type="submission" date="2015-05" db="EMBL/GenBank/DDBJ databases">
        <title>Draft genome sequence of Microvirga vignae strain BR3299, a novel nitrogen fixing bacteria isolated from Brazil semi-aired region.</title>
        <authorList>
            <person name="Zilli J.E."/>
            <person name="Passos S.R."/>
            <person name="Leite J."/>
            <person name="Baldani J.I."/>
            <person name="Xavier G.R."/>
            <person name="Rumjaneck N.G."/>
            <person name="Simoes-Araujo J.L."/>
        </authorList>
    </citation>
    <scope>NUCLEOTIDE SEQUENCE [LARGE SCALE GENOMIC DNA]</scope>
    <source>
        <strain evidence="1 2">BR3299</strain>
    </source>
</reference>
<gene>
    <name evidence="1" type="ORF">AA309_11175</name>
</gene>
<dbReference type="OrthoDB" id="7998029at2"/>
<protein>
    <submittedName>
        <fullName evidence="1">Uncharacterized protein</fullName>
    </submittedName>
</protein>
<sequence length="80" mass="8520">MYKGFGVTVTVTHPDHRAPKIAPLVVVARDERDAELIAAQAAGPSASAETLRELTDDEVLAYGLDLQDHGSAKVLPILNL</sequence>
<accession>A0A0H1RDY8</accession>